<dbReference type="Ensembl" id="ENSSPAT00000015493.1">
    <property type="protein sequence ID" value="ENSSPAP00000015245.1"/>
    <property type="gene ID" value="ENSSPAG00000011487.1"/>
</dbReference>
<evidence type="ECO:0000256" key="4">
    <source>
        <dbReference type="ARBA" id="ARBA00022723"/>
    </source>
</evidence>
<keyword evidence="6 12" id="KW-0863">Zinc-finger</keyword>
<evidence type="ECO:0000256" key="6">
    <source>
        <dbReference type="ARBA" id="ARBA00022771"/>
    </source>
</evidence>
<dbReference type="FunFam" id="3.30.160.60:FF:001465">
    <property type="entry name" value="Zinc finger protein 560"/>
    <property type="match status" value="1"/>
</dbReference>
<feature type="domain" description="C2H2-type" evidence="14">
    <location>
        <begin position="286"/>
        <end position="313"/>
    </location>
</feature>
<proteinExistence type="inferred from homology"/>
<feature type="domain" description="C2H2-type" evidence="14">
    <location>
        <begin position="344"/>
        <end position="372"/>
    </location>
</feature>
<organism evidence="15">
    <name type="scientific">Stegastes partitus</name>
    <name type="common">bicolor damselfish</name>
    <dbReference type="NCBI Taxonomy" id="144197"/>
    <lineage>
        <taxon>Eukaryota</taxon>
        <taxon>Metazoa</taxon>
        <taxon>Chordata</taxon>
        <taxon>Craniata</taxon>
        <taxon>Vertebrata</taxon>
        <taxon>Euteleostomi</taxon>
        <taxon>Actinopterygii</taxon>
        <taxon>Neopterygii</taxon>
        <taxon>Teleostei</taxon>
        <taxon>Neoteleostei</taxon>
        <taxon>Acanthomorphata</taxon>
        <taxon>Ovalentaria</taxon>
        <taxon>Pomacentridae</taxon>
        <taxon>Stegastes</taxon>
    </lineage>
</organism>
<dbReference type="SMART" id="SM00355">
    <property type="entry name" value="ZnF_C2H2"/>
    <property type="match status" value="9"/>
</dbReference>
<feature type="domain" description="C2H2-type" evidence="14">
    <location>
        <begin position="258"/>
        <end position="285"/>
    </location>
</feature>
<keyword evidence="9" id="KW-0238">DNA-binding</keyword>
<dbReference type="AlphaFoldDB" id="A0A3B5A3J5"/>
<evidence type="ECO:0000256" key="10">
    <source>
        <dbReference type="ARBA" id="ARBA00023163"/>
    </source>
</evidence>
<dbReference type="FunFam" id="3.30.160.60:FF:000226">
    <property type="entry name" value="Zinc finger protein 236 variant"/>
    <property type="match status" value="1"/>
</dbReference>
<dbReference type="InterPro" id="IPR013087">
    <property type="entry name" value="Znf_C2H2_type"/>
</dbReference>
<protein>
    <recommendedName>
        <fullName evidence="14">C2H2-type domain-containing protein</fullName>
    </recommendedName>
</protein>
<keyword evidence="7" id="KW-0862">Zinc</keyword>
<sequence>MFLDRLFFYEYVTNSCTSSTLLKGQRKCTKCLRFPLCPLEPTSEEPPPSLQLRVIKVEQIPILEEPETHLQVKEEREDRCISPDVEADASNSAQAKHLKSEPSASCELLPSPGAPTESLSDGSLSPRHSVEVFVELEQPPREEKSCHICGKSFKKDSYLIRHVNKSHKGRRAFRCLLCDKEFDQRFQLVLHVRSHTGDKPFSCDYCSKTFVQNSSRLAHMRVHTGEKPYFCAKCGRSFATSNHFKFCKMHSEGKEKAFKCFQCNKEFDKNHQLVRHVRVHTGEKPFSCDFCGKTFTQNSNRVVHMRQHTGEKPYFCDKCGKRFASSHHLKLCTGRQPRAQQDDFTCRLCEKKFQKNCDLCRHMDKIHPGQKAHKCSDCGRQFSRRDHMAEHLRIHTGEKPHKCSLCGMSFTQRSALSVHLRRVHKGKKNLGHSSEIQSAACRLMGTLRRSRTGRDSRVAAGGTAAR</sequence>
<keyword evidence="5" id="KW-0677">Repeat</keyword>
<feature type="domain" description="C2H2-type" evidence="14">
    <location>
        <begin position="144"/>
        <end position="172"/>
    </location>
</feature>
<dbReference type="FunFam" id="3.30.160.60:FF:000045">
    <property type="entry name" value="ZFP69 zinc finger protein B"/>
    <property type="match status" value="1"/>
</dbReference>
<dbReference type="SUPFAM" id="SSF57667">
    <property type="entry name" value="beta-beta-alpha zinc fingers"/>
    <property type="match status" value="5"/>
</dbReference>
<evidence type="ECO:0000256" key="13">
    <source>
        <dbReference type="SAM" id="MobiDB-lite"/>
    </source>
</evidence>
<evidence type="ECO:0000256" key="1">
    <source>
        <dbReference type="ARBA" id="ARBA00003767"/>
    </source>
</evidence>
<evidence type="ECO:0000256" key="12">
    <source>
        <dbReference type="PROSITE-ProRule" id="PRU00042"/>
    </source>
</evidence>
<dbReference type="FunFam" id="3.30.160.60:FF:000446">
    <property type="entry name" value="Zinc finger protein"/>
    <property type="match status" value="2"/>
</dbReference>
<dbReference type="Gene3D" id="3.30.160.60">
    <property type="entry name" value="Classic Zinc Finger"/>
    <property type="match status" value="9"/>
</dbReference>
<reference evidence="15" key="1">
    <citation type="submission" date="2023-09" db="UniProtKB">
        <authorList>
            <consortium name="Ensembl"/>
        </authorList>
    </citation>
    <scope>IDENTIFICATION</scope>
</reference>
<comment type="function">
    <text evidence="1">May be involved in transcriptional regulation.</text>
</comment>
<name>A0A3B5A3J5_9TELE</name>
<dbReference type="GO" id="GO:0000981">
    <property type="term" value="F:DNA-binding transcription factor activity, RNA polymerase II-specific"/>
    <property type="evidence" value="ECO:0007669"/>
    <property type="project" value="TreeGrafter"/>
</dbReference>
<evidence type="ECO:0000256" key="3">
    <source>
        <dbReference type="ARBA" id="ARBA00006991"/>
    </source>
</evidence>
<dbReference type="GeneTree" id="ENSGT00940000154186"/>
<dbReference type="InterPro" id="IPR036236">
    <property type="entry name" value="Znf_C2H2_sf"/>
</dbReference>
<comment type="similarity">
    <text evidence="3">Belongs to the krueppel C2H2-type zinc-finger protein family.</text>
</comment>
<feature type="domain" description="C2H2-type" evidence="14">
    <location>
        <begin position="401"/>
        <end position="429"/>
    </location>
</feature>
<feature type="domain" description="C2H2-type" evidence="14">
    <location>
        <begin position="173"/>
        <end position="200"/>
    </location>
</feature>
<keyword evidence="8" id="KW-0805">Transcription regulation</keyword>
<evidence type="ECO:0000256" key="5">
    <source>
        <dbReference type="ARBA" id="ARBA00022737"/>
    </source>
</evidence>
<feature type="domain" description="C2H2-type" evidence="14">
    <location>
        <begin position="201"/>
        <end position="228"/>
    </location>
</feature>
<evidence type="ECO:0000256" key="11">
    <source>
        <dbReference type="ARBA" id="ARBA00023242"/>
    </source>
</evidence>
<keyword evidence="11" id="KW-0539">Nucleus</keyword>
<comment type="subcellular location">
    <subcellularLocation>
        <location evidence="2">Nucleus</location>
    </subcellularLocation>
</comment>
<dbReference type="GO" id="GO:0008270">
    <property type="term" value="F:zinc ion binding"/>
    <property type="evidence" value="ECO:0007669"/>
    <property type="project" value="UniProtKB-KW"/>
</dbReference>
<dbReference type="GO" id="GO:0005634">
    <property type="term" value="C:nucleus"/>
    <property type="evidence" value="ECO:0007669"/>
    <property type="project" value="UniProtKB-SubCell"/>
</dbReference>
<dbReference type="PROSITE" id="PS50157">
    <property type="entry name" value="ZINC_FINGER_C2H2_2"/>
    <property type="match status" value="8"/>
</dbReference>
<dbReference type="PROSITE" id="PS00028">
    <property type="entry name" value="ZINC_FINGER_C2H2_1"/>
    <property type="match status" value="8"/>
</dbReference>
<feature type="domain" description="C2H2-type" evidence="14">
    <location>
        <begin position="373"/>
        <end position="400"/>
    </location>
</feature>
<keyword evidence="10" id="KW-0804">Transcription</keyword>
<dbReference type="Pfam" id="PF00096">
    <property type="entry name" value="zf-C2H2"/>
    <property type="match status" value="7"/>
</dbReference>
<dbReference type="PANTHER" id="PTHR24381:SF393">
    <property type="entry name" value="CHROMATIN-LINKED ADAPTOR FOR MSL PROTEINS, ISOFORM B"/>
    <property type="match status" value="1"/>
</dbReference>
<dbReference type="GO" id="GO:0000977">
    <property type="term" value="F:RNA polymerase II transcription regulatory region sequence-specific DNA binding"/>
    <property type="evidence" value="ECO:0007669"/>
    <property type="project" value="TreeGrafter"/>
</dbReference>
<evidence type="ECO:0000256" key="8">
    <source>
        <dbReference type="ARBA" id="ARBA00023015"/>
    </source>
</evidence>
<evidence type="ECO:0000256" key="2">
    <source>
        <dbReference type="ARBA" id="ARBA00004123"/>
    </source>
</evidence>
<evidence type="ECO:0000256" key="7">
    <source>
        <dbReference type="ARBA" id="ARBA00022833"/>
    </source>
</evidence>
<dbReference type="FunFam" id="3.30.160.60:FF:000100">
    <property type="entry name" value="Zinc finger 45-like"/>
    <property type="match status" value="1"/>
</dbReference>
<evidence type="ECO:0000313" key="15">
    <source>
        <dbReference type="Ensembl" id="ENSSPAP00000015245.1"/>
    </source>
</evidence>
<feature type="region of interest" description="Disordered" evidence="13">
    <location>
        <begin position="91"/>
        <end position="124"/>
    </location>
</feature>
<dbReference type="FunFam" id="3.30.160.60:FF:000912">
    <property type="entry name" value="Zinc finger protein 660"/>
    <property type="match status" value="1"/>
</dbReference>
<keyword evidence="4" id="KW-0479">Metal-binding</keyword>
<dbReference type="GO" id="GO:0000122">
    <property type="term" value="P:negative regulation of transcription by RNA polymerase II"/>
    <property type="evidence" value="ECO:0007669"/>
    <property type="project" value="UniProtKB-ARBA"/>
</dbReference>
<dbReference type="PANTHER" id="PTHR24381">
    <property type="entry name" value="ZINC FINGER PROTEIN"/>
    <property type="match status" value="1"/>
</dbReference>
<evidence type="ECO:0000259" key="14">
    <source>
        <dbReference type="PROSITE" id="PS50157"/>
    </source>
</evidence>
<evidence type="ECO:0000256" key="9">
    <source>
        <dbReference type="ARBA" id="ARBA00023125"/>
    </source>
</evidence>
<accession>A0A3B5A3J5</accession>